<evidence type="ECO:0000259" key="8">
    <source>
        <dbReference type="Pfam" id="PF02771"/>
    </source>
</evidence>
<reference evidence="10" key="1">
    <citation type="submission" date="2018-09" db="EMBL/GenBank/DDBJ databases">
        <authorList>
            <person name="Zhu H."/>
        </authorList>
    </citation>
    <scope>NUCLEOTIDE SEQUENCE [LARGE SCALE GENOMIC DNA]</scope>
    <source>
        <strain evidence="10">K1S02-23</strain>
    </source>
</reference>
<dbReference type="GO" id="GO:0005886">
    <property type="term" value="C:plasma membrane"/>
    <property type="evidence" value="ECO:0007669"/>
    <property type="project" value="TreeGrafter"/>
</dbReference>
<proteinExistence type="inferred from homology"/>
<dbReference type="InterPro" id="IPR006091">
    <property type="entry name" value="Acyl-CoA_Oxase/DH_mid-dom"/>
</dbReference>
<evidence type="ECO:0000313" key="9">
    <source>
        <dbReference type="EMBL" id="RJG02656.1"/>
    </source>
</evidence>
<dbReference type="PANTHER" id="PTHR43292:SF3">
    <property type="entry name" value="ACYL-COA DEHYDROGENASE FADE29"/>
    <property type="match status" value="1"/>
</dbReference>
<dbReference type="InterPro" id="IPR052161">
    <property type="entry name" value="Mycobact_Acyl-CoA_DH"/>
</dbReference>
<protein>
    <submittedName>
        <fullName evidence="9">Isovaleryl-CoA dehydrogenase</fullName>
    </submittedName>
</protein>
<dbReference type="SUPFAM" id="SSF56645">
    <property type="entry name" value="Acyl-CoA dehydrogenase NM domain-like"/>
    <property type="match status" value="1"/>
</dbReference>
<dbReference type="OrthoDB" id="9770681at2"/>
<evidence type="ECO:0000256" key="4">
    <source>
        <dbReference type="ARBA" id="ARBA00022827"/>
    </source>
</evidence>
<dbReference type="EMBL" id="QYUQ01000002">
    <property type="protein sequence ID" value="RJG02656.1"/>
    <property type="molecule type" value="Genomic_DNA"/>
</dbReference>
<comment type="similarity">
    <text evidence="2">Belongs to the acyl-CoA dehydrogenase family.</text>
</comment>
<evidence type="ECO:0000256" key="5">
    <source>
        <dbReference type="ARBA" id="ARBA00023002"/>
    </source>
</evidence>
<evidence type="ECO:0000259" key="7">
    <source>
        <dbReference type="Pfam" id="PF02770"/>
    </source>
</evidence>
<dbReference type="InterPro" id="IPR009075">
    <property type="entry name" value="AcylCo_DH/oxidase_C"/>
</dbReference>
<organism evidence="9 10">
    <name type="scientific">Noviherbaspirillum sedimenti</name>
    <dbReference type="NCBI Taxonomy" id="2320865"/>
    <lineage>
        <taxon>Bacteria</taxon>
        <taxon>Pseudomonadati</taxon>
        <taxon>Pseudomonadota</taxon>
        <taxon>Betaproteobacteria</taxon>
        <taxon>Burkholderiales</taxon>
        <taxon>Oxalobacteraceae</taxon>
        <taxon>Noviherbaspirillum</taxon>
    </lineage>
</organism>
<dbReference type="Gene3D" id="2.40.110.10">
    <property type="entry name" value="Butyryl-CoA Dehydrogenase, subunit A, domain 2"/>
    <property type="match status" value="1"/>
</dbReference>
<dbReference type="FunFam" id="2.40.110.10:FF:000011">
    <property type="entry name" value="Acyl-CoA dehydrogenase FadE34"/>
    <property type="match status" value="1"/>
</dbReference>
<dbReference type="SUPFAM" id="SSF47203">
    <property type="entry name" value="Acyl-CoA dehydrogenase C-terminal domain-like"/>
    <property type="match status" value="1"/>
</dbReference>
<feature type="domain" description="Acyl-CoA dehydrogenase/oxidase N-terminal" evidence="8">
    <location>
        <begin position="6"/>
        <end position="123"/>
    </location>
</feature>
<dbReference type="Proteomes" id="UP000266327">
    <property type="component" value="Unassembled WGS sequence"/>
</dbReference>
<dbReference type="Pfam" id="PF02770">
    <property type="entry name" value="Acyl-CoA_dh_M"/>
    <property type="match status" value="1"/>
</dbReference>
<dbReference type="Pfam" id="PF00441">
    <property type="entry name" value="Acyl-CoA_dh_1"/>
    <property type="match status" value="1"/>
</dbReference>
<comment type="caution">
    <text evidence="9">The sequence shown here is derived from an EMBL/GenBank/DDBJ whole genome shotgun (WGS) entry which is preliminary data.</text>
</comment>
<evidence type="ECO:0000256" key="1">
    <source>
        <dbReference type="ARBA" id="ARBA00001974"/>
    </source>
</evidence>
<dbReference type="RefSeq" id="WP_119786159.1">
    <property type="nucleotide sequence ID" value="NZ_QYUQ01000002.1"/>
</dbReference>
<dbReference type="GO" id="GO:0016627">
    <property type="term" value="F:oxidoreductase activity, acting on the CH-CH group of donors"/>
    <property type="evidence" value="ECO:0007669"/>
    <property type="project" value="InterPro"/>
</dbReference>
<keyword evidence="4" id="KW-0274">FAD</keyword>
<comment type="cofactor">
    <cofactor evidence="1">
        <name>FAD</name>
        <dbReference type="ChEBI" id="CHEBI:57692"/>
    </cofactor>
</comment>
<dbReference type="InterPro" id="IPR009100">
    <property type="entry name" value="AcylCoA_DH/oxidase_NM_dom_sf"/>
</dbReference>
<evidence type="ECO:0000256" key="2">
    <source>
        <dbReference type="ARBA" id="ARBA00009347"/>
    </source>
</evidence>
<sequence length="393" mass="44585">MNFLLTEGQREFRAELRSWLQKNLPENWRNGRFVEPLTEAGRGEALRKWERKLYEAGYAGLHWPKEYGGHGQTLTEHFIFGEESGRVAAPEGINPIGRELVAGMLLHAGSEEQKTRLLPRIAACDDIWCQGFSEPNAGSDLTSLKTRAVQRDGMWIVTGQKIWTSYAQHADMCLLLVRTSTEKKNYQGLTLMAVPMTSPGITRRGMQQLDGTWDFNEVFFDEVAVPPENVLGPVGEGWAVSGAVLAIERATTRLYRQQRYLNELQHAYRIAKRRRPNIDESDLARQQIAEAYSQLLVLRALNVRFVGKIVAGEKVGSEASILKQCWSHFHQNSTGIIADLLGEDHWFPEEDSLGSERFMPVYFHSRAETIFAGTSEIQKDIIAERLLDLPRTR</sequence>
<dbReference type="GO" id="GO:0050660">
    <property type="term" value="F:flavin adenine dinucleotide binding"/>
    <property type="evidence" value="ECO:0007669"/>
    <property type="project" value="InterPro"/>
</dbReference>
<keyword evidence="10" id="KW-1185">Reference proteome</keyword>
<keyword evidence="3" id="KW-0285">Flavoprotein</keyword>
<dbReference type="Pfam" id="PF02771">
    <property type="entry name" value="Acyl-CoA_dh_N"/>
    <property type="match status" value="1"/>
</dbReference>
<dbReference type="InterPro" id="IPR046373">
    <property type="entry name" value="Acyl-CoA_Oxase/DH_mid-dom_sf"/>
</dbReference>
<dbReference type="InterPro" id="IPR036250">
    <property type="entry name" value="AcylCo_DH-like_C"/>
</dbReference>
<name>A0A3A3GK25_9BURK</name>
<gene>
    <name evidence="9" type="ORF">D3878_14615</name>
</gene>
<dbReference type="AlphaFoldDB" id="A0A3A3GK25"/>
<dbReference type="PANTHER" id="PTHR43292">
    <property type="entry name" value="ACYL-COA DEHYDROGENASE"/>
    <property type="match status" value="1"/>
</dbReference>
<dbReference type="Gene3D" id="1.10.540.10">
    <property type="entry name" value="Acyl-CoA dehydrogenase/oxidase, N-terminal domain"/>
    <property type="match status" value="1"/>
</dbReference>
<dbReference type="InterPro" id="IPR037069">
    <property type="entry name" value="AcylCoA_DH/ox_N_sf"/>
</dbReference>
<evidence type="ECO:0000313" key="10">
    <source>
        <dbReference type="Proteomes" id="UP000266327"/>
    </source>
</evidence>
<keyword evidence="5" id="KW-0560">Oxidoreductase</keyword>
<evidence type="ECO:0000259" key="6">
    <source>
        <dbReference type="Pfam" id="PF00441"/>
    </source>
</evidence>
<evidence type="ECO:0000256" key="3">
    <source>
        <dbReference type="ARBA" id="ARBA00022630"/>
    </source>
</evidence>
<feature type="domain" description="Acyl-CoA oxidase/dehydrogenase middle" evidence="7">
    <location>
        <begin position="129"/>
        <end position="223"/>
    </location>
</feature>
<dbReference type="Gene3D" id="1.20.140.10">
    <property type="entry name" value="Butyryl-CoA Dehydrogenase, subunit A, domain 3"/>
    <property type="match status" value="1"/>
</dbReference>
<feature type="domain" description="Acyl-CoA dehydrogenase/oxidase C-terminal" evidence="6">
    <location>
        <begin position="235"/>
        <end position="387"/>
    </location>
</feature>
<dbReference type="InterPro" id="IPR013786">
    <property type="entry name" value="AcylCoA_DH/ox_N"/>
</dbReference>
<accession>A0A3A3GK25</accession>